<dbReference type="PATRIC" id="fig|1422.18.peg.1615"/>
<dbReference type="AlphaFoldDB" id="A0A150MAC5"/>
<accession>A0A150MAC5</accession>
<comment type="caution">
    <text evidence="2">The sequence shown here is derived from an EMBL/GenBank/DDBJ whole genome shotgun (WGS) entry which is preliminary data.</text>
</comment>
<dbReference type="Proteomes" id="UP000075424">
    <property type="component" value="Unassembled WGS sequence"/>
</dbReference>
<gene>
    <name evidence="2" type="ORF">B4109_2441</name>
</gene>
<feature type="chain" id="PRO_5007564638" evidence="1">
    <location>
        <begin position="26"/>
        <end position="117"/>
    </location>
</feature>
<proteinExistence type="predicted"/>
<dbReference type="PROSITE" id="PS51257">
    <property type="entry name" value="PROKAR_LIPOPROTEIN"/>
    <property type="match status" value="1"/>
</dbReference>
<name>A0A150MAC5_GEOSE</name>
<sequence length="117" mass="12554">MKRMPWKVMATSAAASLLLASGCSAVGEKENGRSAEAPRLHVPVADDHFDTAGNMFAYSEFELSGEPLAEGLGLDLDTLDARKPDEPTTRIPSTATCCCKCFATSMPCISMKKRARL</sequence>
<feature type="signal peptide" evidence="1">
    <location>
        <begin position="1"/>
        <end position="25"/>
    </location>
</feature>
<organism evidence="2 3">
    <name type="scientific">Geobacillus stearothermophilus</name>
    <name type="common">Bacillus stearothermophilus</name>
    <dbReference type="NCBI Taxonomy" id="1422"/>
    <lineage>
        <taxon>Bacteria</taxon>
        <taxon>Bacillati</taxon>
        <taxon>Bacillota</taxon>
        <taxon>Bacilli</taxon>
        <taxon>Bacillales</taxon>
        <taxon>Anoxybacillaceae</taxon>
        <taxon>Geobacillus</taxon>
    </lineage>
</organism>
<reference evidence="2 3" key="1">
    <citation type="submission" date="2016-01" db="EMBL/GenBank/DDBJ databases">
        <title>Draft Genome Sequences of Seven Thermophilic Sporeformers Isolated from Foods.</title>
        <authorList>
            <person name="Berendsen E.M."/>
            <person name="Wells-Bennik M.H."/>
            <person name="Krawcyk A.O."/>
            <person name="De Jong A."/>
            <person name="Holsappel S."/>
            <person name="Eijlander R.T."/>
            <person name="Kuipers O.P."/>
        </authorList>
    </citation>
    <scope>NUCLEOTIDE SEQUENCE [LARGE SCALE GENOMIC DNA]</scope>
    <source>
        <strain evidence="2 3">B4109</strain>
    </source>
</reference>
<evidence type="ECO:0000256" key="1">
    <source>
        <dbReference type="SAM" id="SignalP"/>
    </source>
</evidence>
<keyword evidence="1" id="KW-0732">Signal</keyword>
<evidence type="ECO:0000313" key="2">
    <source>
        <dbReference type="EMBL" id="KYD21494.1"/>
    </source>
</evidence>
<evidence type="ECO:0000313" key="3">
    <source>
        <dbReference type="Proteomes" id="UP000075424"/>
    </source>
</evidence>
<dbReference type="EMBL" id="LQYV01000133">
    <property type="protein sequence ID" value="KYD21494.1"/>
    <property type="molecule type" value="Genomic_DNA"/>
</dbReference>
<protein>
    <submittedName>
        <fullName evidence="2">Uncharacterized protein</fullName>
    </submittedName>
</protein>
<dbReference type="RefSeq" id="WP_235597829.1">
    <property type="nucleotide sequence ID" value="NZ_JARTLJ010000109.1"/>
</dbReference>